<keyword evidence="3" id="KW-0238">DNA-binding</keyword>
<protein>
    <submittedName>
        <fullName evidence="7">7799_t:CDS:1</fullName>
    </submittedName>
</protein>
<evidence type="ECO:0000313" key="8">
    <source>
        <dbReference type="Proteomes" id="UP000789396"/>
    </source>
</evidence>
<dbReference type="Proteomes" id="UP000789396">
    <property type="component" value="Unassembled WGS sequence"/>
</dbReference>
<comment type="caution">
    <text evidence="7">The sequence shown here is derived from an EMBL/GenBank/DDBJ whole genome shotgun (WGS) entry which is preliminary data.</text>
</comment>
<dbReference type="AlphaFoldDB" id="A0A9N9IYC1"/>
<evidence type="ECO:0000256" key="4">
    <source>
        <dbReference type="ARBA" id="ARBA00023172"/>
    </source>
</evidence>
<dbReference type="OrthoDB" id="2407965at2759"/>
<organism evidence="7 8">
    <name type="scientific">Racocetra fulgida</name>
    <dbReference type="NCBI Taxonomy" id="60492"/>
    <lineage>
        <taxon>Eukaryota</taxon>
        <taxon>Fungi</taxon>
        <taxon>Fungi incertae sedis</taxon>
        <taxon>Mucoromycota</taxon>
        <taxon>Glomeromycotina</taxon>
        <taxon>Glomeromycetes</taxon>
        <taxon>Diversisporales</taxon>
        <taxon>Gigasporaceae</taxon>
        <taxon>Racocetra</taxon>
    </lineage>
</organism>
<proteinExistence type="inferred from homology"/>
<name>A0A9N9IYC1_9GLOM</name>
<dbReference type="EMBL" id="CAJVPZ010039125">
    <property type="protein sequence ID" value="CAG8756834.1"/>
    <property type="molecule type" value="Genomic_DNA"/>
</dbReference>
<accession>A0A9N9IYC1</accession>
<sequence>FRKRDKSQENQPTEYQLINSLSRIKKENPFLKQVQASVLQSTAKKAYKTWKNYLELKKINPKKKYPNFKPHYRYNSFLYPQPIKKDGCGYEIDNSDMIKRLENRKLELTLGRQNKKNVYLETKIKMERNIEGDIKNLIIKRKNSKYYALFSCENIEPRLLPQTNKKVGLDLGIRTLITTSDGKKIKNPRFYKESKQIIKEAIINQFKHYSYQEVNKLVGEYDDIAVEDLNVKGMLEKKLGDNKKSLRRSLASVKFGTLLKVISEKTSIVARRLVRVNPKNTTQICSNCDKLSKEKIGLSQRIFKCWHCELELDRDINSAKNILNLGFYENSLHSGLQAIPWAEIGLEERKQKIVTDEKERIYKIGRATIKEIRGGTEEQPEGLGTQAVKLLFELVPEFSENHPRTGQGIFKDVYEIDIKSCYANIMRDYPLPCGKSEVIKDPITIEQKLRAGATGFLA</sequence>
<dbReference type="InterPro" id="IPR001959">
    <property type="entry name" value="Transposase"/>
</dbReference>
<evidence type="ECO:0000256" key="2">
    <source>
        <dbReference type="ARBA" id="ARBA00022578"/>
    </source>
</evidence>
<feature type="domain" description="Probable transposase IS891/IS1136/IS1341" evidence="5">
    <location>
        <begin position="153"/>
        <end position="200"/>
    </location>
</feature>
<evidence type="ECO:0000313" key="7">
    <source>
        <dbReference type="EMBL" id="CAG8756834.1"/>
    </source>
</evidence>
<evidence type="ECO:0000256" key="3">
    <source>
        <dbReference type="ARBA" id="ARBA00023125"/>
    </source>
</evidence>
<reference evidence="7" key="1">
    <citation type="submission" date="2021-06" db="EMBL/GenBank/DDBJ databases">
        <authorList>
            <person name="Kallberg Y."/>
            <person name="Tangrot J."/>
            <person name="Rosling A."/>
        </authorList>
    </citation>
    <scope>NUCLEOTIDE SEQUENCE</scope>
    <source>
        <strain evidence="7">IN212</strain>
    </source>
</reference>
<evidence type="ECO:0000259" key="6">
    <source>
        <dbReference type="Pfam" id="PF07282"/>
    </source>
</evidence>
<evidence type="ECO:0000259" key="5">
    <source>
        <dbReference type="Pfam" id="PF01385"/>
    </source>
</evidence>
<comment type="similarity">
    <text evidence="1">In the C-terminal section; belongs to the transposase 35 family.</text>
</comment>
<keyword evidence="2" id="KW-0815">Transposition</keyword>
<dbReference type="InterPro" id="IPR010095">
    <property type="entry name" value="Cas12f1-like_TNB"/>
</dbReference>
<feature type="domain" description="Cas12f1-like TNB" evidence="6">
    <location>
        <begin position="255"/>
        <end position="322"/>
    </location>
</feature>
<gene>
    <name evidence="7" type="ORF">RFULGI_LOCUS14009</name>
</gene>
<keyword evidence="4" id="KW-0233">DNA recombination</keyword>
<dbReference type="GO" id="GO:0006310">
    <property type="term" value="P:DNA recombination"/>
    <property type="evidence" value="ECO:0007669"/>
    <property type="project" value="UniProtKB-KW"/>
</dbReference>
<dbReference type="Pfam" id="PF01385">
    <property type="entry name" value="OrfB_IS605"/>
    <property type="match status" value="1"/>
</dbReference>
<keyword evidence="8" id="KW-1185">Reference proteome</keyword>
<dbReference type="Pfam" id="PF07282">
    <property type="entry name" value="Cas12f1-like_TNB"/>
    <property type="match status" value="1"/>
</dbReference>
<feature type="non-terminal residue" evidence="7">
    <location>
        <position position="458"/>
    </location>
</feature>
<dbReference type="GO" id="GO:0032196">
    <property type="term" value="P:transposition"/>
    <property type="evidence" value="ECO:0007669"/>
    <property type="project" value="UniProtKB-KW"/>
</dbReference>
<dbReference type="GO" id="GO:0003677">
    <property type="term" value="F:DNA binding"/>
    <property type="evidence" value="ECO:0007669"/>
    <property type="project" value="UniProtKB-KW"/>
</dbReference>
<evidence type="ECO:0000256" key="1">
    <source>
        <dbReference type="ARBA" id="ARBA00008761"/>
    </source>
</evidence>